<dbReference type="GO" id="GO:0031053">
    <property type="term" value="P:primary miRNA processing"/>
    <property type="evidence" value="ECO:0007669"/>
    <property type="project" value="TreeGrafter"/>
</dbReference>
<feature type="region of interest" description="Disordered" evidence="1">
    <location>
        <begin position="537"/>
        <end position="558"/>
    </location>
</feature>
<dbReference type="EMBL" id="GEEE01016564">
    <property type="protein sequence ID" value="JAP46661.1"/>
    <property type="molecule type" value="Transcribed_RNA"/>
</dbReference>
<sequence length="617" mass="66177">MKNQTTIKSSIRPHLRSSIPPQMQTMAWKKVSKRMSRGGRSEEPKRLLPPEVTLKAVRTRRRKKRTKKSASSRSRSSSSGSSNSSTSSSESGGESSSSSSSDSDDSVSESDGSSGSKISKNTGKSSSSSSSSSSSESESSGDEKVIEQRKESSPSSRRSNAASASEPMEADEPVGEQRSSDEAAPSSLLQLPPQPTTTHSSLSSPSPTSPGHLASQIIKPLHATRVVFLPYLPLSVHRSTVESMFSAHPDFLRFACLDPIPVPAANSLGDPLAPAVRSTTASGLVVSRPAWVTFTANPTSPESEDLLAFCHRLSAEQLTAESPSVVTESGDVLPATGGSPPQSDTAKRDLAACLLAARLLPIPFCQDRVRTSSRLLTALARQTAGGSIHPICRKSIMRRHLVMAARLAARLDAIHGFWTKTGPDPSTVSNKEHEQEEKTEKTGEAMDVTEEDATHPKDSVRSPQSPSASLLDRFVLPRPEDLDPEDNLIAASAILSEISANSANVLLDNLTDHLVDEGNTEEELLLLGGLNFRPTPAAATASPSQLSNRKEKDPEADPELTRALDRLIIYLRLVYSIDFYAPALYCDESDMPHVCAIIHVRPSIGTRIPSPPPPVFF</sequence>
<organism evidence="2">
    <name type="scientific">Schistocephalus solidus</name>
    <name type="common">Tapeworm</name>
    <dbReference type="NCBI Taxonomy" id="70667"/>
    <lineage>
        <taxon>Eukaryota</taxon>
        <taxon>Metazoa</taxon>
        <taxon>Spiralia</taxon>
        <taxon>Lophotrochozoa</taxon>
        <taxon>Platyhelminthes</taxon>
        <taxon>Cestoda</taxon>
        <taxon>Eucestoda</taxon>
        <taxon>Diphyllobothriidea</taxon>
        <taxon>Diphyllobothriidae</taxon>
        <taxon>Schistocephalus</taxon>
    </lineage>
</organism>
<feature type="compositionally biased region" description="Low complexity" evidence="1">
    <location>
        <begin position="71"/>
        <end position="101"/>
    </location>
</feature>
<feature type="compositionally biased region" description="Basic residues" evidence="1">
    <location>
        <begin position="57"/>
        <end position="70"/>
    </location>
</feature>
<accession>A0A0X3P3Z4</accession>
<feature type="compositionally biased region" description="Low complexity" evidence="1">
    <location>
        <begin position="185"/>
        <end position="210"/>
    </location>
</feature>
<feature type="compositionally biased region" description="Low complexity" evidence="1">
    <location>
        <begin position="153"/>
        <end position="167"/>
    </location>
</feature>
<dbReference type="AlphaFoldDB" id="A0A0X3P3Z4"/>
<evidence type="ECO:0000313" key="2">
    <source>
        <dbReference type="EMBL" id="JAP46661.1"/>
    </source>
</evidence>
<feature type="compositionally biased region" description="Basic and acidic residues" evidence="1">
    <location>
        <begin position="141"/>
        <end position="152"/>
    </location>
</feature>
<protein>
    <submittedName>
        <fullName evidence="2">Uncharacterized protein</fullName>
    </submittedName>
</protein>
<feature type="region of interest" description="Disordered" evidence="1">
    <location>
        <begin position="1"/>
        <end position="213"/>
    </location>
</feature>
<reference evidence="2" key="1">
    <citation type="submission" date="2016-01" db="EMBL/GenBank/DDBJ databases">
        <title>Reference transcriptome for the parasite Schistocephalus solidus: insights into the molecular evolution of parasitism.</title>
        <authorList>
            <person name="Hebert F.O."/>
            <person name="Grambauer S."/>
            <person name="Barber I."/>
            <person name="Landry C.R."/>
            <person name="Aubin-Horth N."/>
        </authorList>
    </citation>
    <scope>NUCLEOTIDE SEQUENCE</scope>
</reference>
<dbReference type="PANTHER" id="PTHR13165">
    <property type="entry name" value="ARSENITE-RESISTANCE PROTEIN 2"/>
    <property type="match status" value="1"/>
</dbReference>
<evidence type="ECO:0000256" key="1">
    <source>
        <dbReference type="SAM" id="MobiDB-lite"/>
    </source>
</evidence>
<dbReference type="InterPro" id="IPR039727">
    <property type="entry name" value="SE/Ars2"/>
</dbReference>
<feature type="compositionally biased region" description="Basic and acidic residues" evidence="1">
    <location>
        <begin position="430"/>
        <end position="444"/>
    </location>
</feature>
<name>A0A0X3P3Z4_SCHSO</name>
<feature type="compositionally biased region" description="Basic and acidic residues" evidence="1">
    <location>
        <begin position="39"/>
        <end position="48"/>
    </location>
</feature>
<feature type="region of interest" description="Disordered" evidence="1">
    <location>
        <begin position="421"/>
        <end position="470"/>
    </location>
</feature>
<feature type="compositionally biased region" description="Basic and acidic residues" evidence="1">
    <location>
        <begin position="548"/>
        <end position="558"/>
    </location>
</feature>
<dbReference type="GO" id="GO:0016604">
    <property type="term" value="C:nuclear body"/>
    <property type="evidence" value="ECO:0007669"/>
    <property type="project" value="TreeGrafter"/>
</dbReference>
<gene>
    <name evidence="2" type="ORF">TR125040</name>
</gene>
<proteinExistence type="predicted"/>
<feature type="compositionally biased region" description="Low complexity" evidence="1">
    <location>
        <begin position="109"/>
        <end position="138"/>
    </location>
</feature>
<dbReference type="PANTHER" id="PTHR13165:SF0">
    <property type="entry name" value="SERRATE RNA EFFECTOR MOLECULE HOMOLOG"/>
    <property type="match status" value="1"/>
</dbReference>